<proteinExistence type="predicted"/>
<evidence type="ECO:0000313" key="2">
    <source>
        <dbReference type="Proteomes" id="UP001219568"/>
    </source>
</evidence>
<organism evidence="1 2">
    <name type="scientific">Penicillium canescens</name>
    <dbReference type="NCBI Taxonomy" id="5083"/>
    <lineage>
        <taxon>Eukaryota</taxon>
        <taxon>Fungi</taxon>
        <taxon>Dikarya</taxon>
        <taxon>Ascomycota</taxon>
        <taxon>Pezizomycotina</taxon>
        <taxon>Eurotiomycetes</taxon>
        <taxon>Eurotiomycetidae</taxon>
        <taxon>Eurotiales</taxon>
        <taxon>Aspergillaceae</taxon>
        <taxon>Penicillium</taxon>
    </lineage>
</organism>
<accession>A0AAD6N2R3</accession>
<dbReference type="EMBL" id="JAQJZL010000015">
    <property type="protein sequence ID" value="KAJ6026534.1"/>
    <property type="molecule type" value="Genomic_DNA"/>
</dbReference>
<protein>
    <submittedName>
        <fullName evidence="1">Uncharacterized protein</fullName>
    </submittedName>
</protein>
<dbReference type="InterPro" id="IPR036770">
    <property type="entry name" value="Ankyrin_rpt-contain_sf"/>
</dbReference>
<dbReference type="SMART" id="SM00248">
    <property type="entry name" value="ANK"/>
    <property type="match status" value="2"/>
</dbReference>
<dbReference type="InterPro" id="IPR002110">
    <property type="entry name" value="Ankyrin_rpt"/>
</dbReference>
<sequence>MHFDVNEPTESTPLRESIENEKWDVAQYLLQAGANPMLDESEQTKPLLLKAGRASCFDLSVVLSLLERIGTPKLEASPYWRDMALHGKDMIPLIMEKLDLSAAVKEYDAYLCLLVLATAAGNEGVLRHILYTNSLVLSKDAFTRHLALDELFDNAPSPWLPLHWAVKNEHIGCIDILLDLYSSPLSPEQ</sequence>
<gene>
    <name evidence="1" type="ORF">N7460_011351</name>
</gene>
<dbReference type="Proteomes" id="UP001219568">
    <property type="component" value="Unassembled WGS sequence"/>
</dbReference>
<reference evidence="1" key="1">
    <citation type="journal article" date="2023" name="IMA Fungus">
        <title>Comparative genomic study of the Penicillium genus elucidates a diverse pangenome and 15 lateral gene transfer events.</title>
        <authorList>
            <person name="Petersen C."/>
            <person name="Sorensen T."/>
            <person name="Nielsen M.R."/>
            <person name="Sondergaard T.E."/>
            <person name="Sorensen J.L."/>
            <person name="Fitzpatrick D.A."/>
            <person name="Frisvad J.C."/>
            <person name="Nielsen K.L."/>
        </authorList>
    </citation>
    <scope>NUCLEOTIDE SEQUENCE</scope>
    <source>
        <strain evidence="1">IBT 15450</strain>
    </source>
</reference>
<dbReference type="Gene3D" id="1.25.40.20">
    <property type="entry name" value="Ankyrin repeat-containing domain"/>
    <property type="match status" value="1"/>
</dbReference>
<dbReference type="Pfam" id="PF00023">
    <property type="entry name" value="Ank"/>
    <property type="match status" value="1"/>
</dbReference>
<dbReference type="AlphaFoldDB" id="A0AAD6N2R3"/>
<comment type="caution">
    <text evidence="1">The sequence shown here is derived from an EMBL/GenBank/DDBJ whole genome shotgun (WGS) entry which is preliminary data.</text>
</comment>
<evidence type="ECO:0000313" key="1">
    <source>
        <dbReference type="EMBL" id="KAJ6026534.1"/>
    </source>
</evidence>
<keyword evidence="2" id="KW-1185">Reference proteome</keyword>
<reference evidence="1" key="2">
    <citation type="submission" date="2023-01" db="EMBL/GenBank/DDBJ databases">
        <authorList>
            <person name="Petersen C."/>
        </authorList>
    </citation>
    <scope>NUCLEOTIDE SEQUENCE</scope>
    <source>
        <strain evidence="1">IBT 15450</strain>
    </source>
</reference>
<dbReference type="SUPFAM" id="SSF48403">
    <property type="entry name" value="Ankyrin repeat"/>
    <property type="match status" value="1"/>
</dbReference>
<name>A0AAD6N2R3_PENCN</name>